<evidence type="ECO:0000313" key="2">
    <source>
        <dbReference type="EMBL" id="GAA3968831.1"/>
    </source>
</evidence>
<reference evidence="3" key="1">
    <citation type="journal article" date="2019" name="Int. J. Syst. Evol. Microbiol.">
        <title>The Global Catalogue of Microorganisms (GCM) 10K type strain sequencing project: providing services to taxonomists for standard genome sequencing and annotation.</title>
        <authorList>
            <consortium name="The Broad Institute Genomics Platform"/>
            <consortium name="The Broad Institute Genome Sequencing Center for Infectious Disease"/>
            <person name="Wu L."/>
            <person name="Ma J."/>
        </authorList>
    </citation>
    <scope>NUCLEOTIDE SEQUENCE [LARGE SCALE GENOMIC DNA]</scope>
    <source>
        <strain evidence="3">JCM 17027</strain>
    </source>
</reference>
<evidence type="ECO:0000256" key="1">
    <source>
        <dbReference type="SAM" id="Phobius"/>
    </source>
</evidence>
<keyword evidence="1" id="KW-1133">Transmembrane helix</keyword>
<proteinExistence type="predicted"/>
<feature type="transmembrane region" description="Helical" evidence="1">
    <location>
        <begin position="106"/>
        <end position="132"/>
    </location>
</feature>
<dbReference type="Proteomes" id="UP001500034">
    <property type="component" value="Unassembled WGS sequence"/>
</dbReference>
<name>A0ABP7PNX2_9ACTN</name>
<keyword evidence="3" id="KW-1185">Reference proteome</keyword>
<accession>A0ABP7PNX2</accession>
<feature type="transmembrane region" description="Helical" evidence="1">
    <location>
        <begin position="64"/>
        <end position="85"/>
    </location>
</feature>
<dbReference type="EMBL" id="BAABCQ010000028">
    <property type="protein sequence ID" value="GAA3968831.1"/>
    <property type="molecule type" value="Genomic_DNA"/>
</dbReference>
<sequence length="186" mass="19637">MTTTPRHSDPDPVPAPARWAVRAAHVTALLTLPTGLWRLLPAAGQPAGYTDAGYEALGVTGWGVVYVVGLSVASEALALLTLGLVRPWGETFPRRLPLVGGRPVPVLAAVVPAGLGAVALTVLWTPFAWWWATPHPDLTPLGETLLGFAYLPLVAWGPLLGAVTVSYYRRRRPAAPGSRRASVTGL</sequence>
<dbReference type="RefSeq" id="WP_345591131.1">
    <property type="nucleotide sequence ID" value="NZ_BAABCQ010000028.1"/>
</dbReference>
<feature type="transmembrane region" description="Helical" evidence="1">
    <location>
        <begin position="144"/>
        <end position="168"/>
    </location>
</feature>
<keyword evidence="1" id="KW-0472">Membrane</keyword>
<evidence type="ECO:0000313" key="3">
    <source>
        <dbReference type="Proteomes" id="UP001500034"/>
    </source>
</evidence>
<comment type="caution">
    <text evidence="2">The sequence shown here is derived from an EMBL/GenBank/DDBJ whole genome shotgun (WGS) entry which is preliminary data.</text>
</comment>
<protein>
    <submittedName>
        <fullName evidence="2">Uncharacterized protein</fullName>
    </submittedName>
</protein>
<gene>
    <name evidence="2" type="ORF">GCM10022384_20170</name>
</gene>
<keyword evidence="1" id="KW-0812">Transmembrane</keyword>
<organism evidence="2 3">
    <name type="scientific">Streptomyces marokkonensis</name>
    <dbReference type="NCBI Taxonomy" id="324855"/>
    <lineage>
        <taxon>Bacteria</taxon>
        <taxon>Bacillati</taxon>
        <taxon>Actinomycetota</taxon>
        <taxon>Actinomycetes</taxon>
        <taxon>Kitasatosporales</taxon>
        <taxon>Streptomycetaceae</taxon>
        <taxon>Streptomyces</taxon>
    </lineage>
</organism>